<evidence type="ECO:0000256" key="2">
    <source>
        <dbReference type="RuleBase" id="RU365003"/>
    </source>
</evidence>
<dbReference type="EMBL" id="CYKH01001863">
    <property type="protein sequence ID" value="CUG90778.1"/>
    <property type="molecule type" value="Genomic_DNA"/>
</dbReference>
<keyword evidence="2" id="KW-0576">Peroxisome</keyword>
<evidence type="ECO:0000256" key="1">
    <source>
        <dbReference type="ARBA" id="ARBA00009505"/>
    </source>
</evidence>
<gene>
    <name evidence="3" type="ORF">BSAL_28750</name>
</gene>
<evidence type="ECO:0000313" key="3">
    <source>
        <dbReference type="EMBL" id="CUG90778.1"/>
    </source>
</evidence>
<dbReference type="GO" id="GO:0007031">
    <property type="term" value="P:peroxisome organization"/>
    <property type="evidence" value="ECO:0007669"/>
    <property type="project" value="UniProtKB-KW"/>
</dbReference>
<organism evidence="3 4">
    <name type="scientific">Bodo saltans</name>
    <name type="common">Flagellated protozoan</name>
    <dbReference type="NCBI Taxonomy" id="75058"/>
    <lineage>
        <taxon>Eukaryota</taxon>
        <taxon>Discoba</taxon>
        <taxon>Euglenozoa</taxon>
        <taxon>Kinetoplastea</taxon>
        <taxon>Metakinetoplastina</taxon>
        <taxon>Eubodonida</taxon>
        <taxon>Bodonidae</taxon>
        <taxon>Bodo</taxon>
    </lineage>
</organism>
<proteinExistence type="inferred from homology"/>
<dbReference type="PANTHER" id="PTHR13299">
    <property type="entry name" value="PEROXISOMAL MEMBRANE PROTEIN PEX16"/>
    <property type="match status" value="1"/>
</dbReference>
<dbReference type="AlphaFoldDB" id="A0A0S4JKY6"/>
<keyword evidence="2" id="KW-0962">Peroxisome biogenesis</keyword>
<dbReference type="OMA" id="SDRRHEH"/>
<comment type="subcellular location">
    <subcellularLocation>
        <location evidence="2">Peroxisome membrane</location>
    </subcellularLocation>
</comment>
<dbReference type="VEuPathDB" id="TriTrypDB:BSAL_28750"/>
<evidence type="ECO:0000313" key="4">
    <source>
        <dbReference type="Proteomes" id="UP000051952"/>
    </source>
</evidence>
<sequence>MSLGPLSTYIEWVRENEARANGIERITRGVALMMANPESLISMEGMWTASKVHGLTNQWILSSKGRSVSNVEVGTWIQQLLQETDALLEIYLRQSVSHKAGWLWVLAAQVLKCVMRSYLQKEKWSTAFTTIRDVITAMISRKGRRLQNQPQRPRPLTSLVIPRVVSPTSNVQRPATWSDIGAFAVDLYVHLRSLLIAATAFRAFPDARGRSVAVYTLPPKVAPSTVESLRKSLSPQWSVWRLVAAVDLVALLTSHVIRRYRIPTVIADEDTAAQSCDGVEAAKTTPEETEDDLRISTIRQLIAMSIFRDPFFSIVLKQSIYKHFVFGRLNRWIPIIGPVIANQVQYMLSMQQHSFLYTLQ</sequence>
<accession>A0A0S4JKY6</accession>
<reference evidence="4" key="1">
    <citation type="submission" date="2015-09" db="EMBL/GenBank/DDBJ databases">
        <authorList>
            <consortium name="Pathogen Informatics"/>
        </authorList>
    </citation>
    <scope>NUCLEOTIDE SEQUENCE [LARGE SCALE GENOMIC DNA]</scope>
    <source>
        <strain evidence="4">Lake Konstanz</strain>
    </source>
</reference>
<dbReference type="InterPro" id="IPR013919">
    <property type="entry name" value="Pex16"/>
</dbReference>
<protein>
    <recommendedName>
        <fullName evidence="2">Peroxisomal membrane protein PEX16</fullName>
    </recommendedName>
</protein>
<keyword evidence="4" id="KW-1185">Reference proteome</keyword>
<dbReference type="Pfam" id="PF08610">
    <property type="entry name" value="Pex16"/>
    <property type="match status" value="1"/>
</dbReference>
<dbReference type="OrthoDB" id="264787at2759"/>
<comment type="similarity">
    <text evidence="1 2">Belongs to the peroxin-16 family.</text>
</comment>
<dbReference type="PANTHER" id="PTHR13299:SF0">
    <property type="entry name" value="PEROXISOMAL MEMBRANE PROTEIN PEX16"/>
    <property type="match status" value="1"/>
</dbReference>
<name>A0A0S4JKY6_BODSA</name>
<dbReference type="GO" id="GO:0005778">
    <property type="term" value="C:peroxisomal membrane"/>
    <property type="evidence" value="ECO:0007669"/>
    <property type="project" value="UniProtKB-SubCell"/>
</dbReference>
<dbReference type="Proteomes" id="UP000051952">
    <property type="component" value="Unassembled WGS sequence"/>
</dbReference>